<dbReference type="KEGG" id="kge:TQ33_0958"/>
<feature type="transmembrane region" description="Helical" evidence="1">
    <location>
        <begin position="33"/>
        <end position="56"/>
    </location>
</feature>
<evidence type="ECO:0000313" key="3">
    <source>
        <dbReference type="Proteomes" id="UP000034071"/>
    </source>
</evidence>
<evidence type="ECO:0000313" key="2">
    <source>
        <dbReference type="EMBL" id="AKE51922.1"/>
    </source>
</evidence>
<reference evidence="2 3" key="1">
    <citation type="submission" date="2015-02" db="EMBL/GenBank/DDBJ databases">
        <title>Complete genome sequence of Kangiella geojedonensis strain YCS-5T.</title>
        <authorList>
            <person name="Kim K.M."/>
        </authorList>
    </citation>
    <scope>NUCLEOTIDE SEQUENCE [LARGE SCALE GENOMIC DNA]</scope>
    <source>
        <strain evidence="2 3">YCS-5</strain>
    </source>
</reference>
<feature type="transmembrane region" description="Helical" evidence="1">
    <location>
        <begin position="68"/>
        <end position="89"/>
    </location>
</feature>
<keyword evidence="1" id="KW-1133">Transmembrane helix</keyword>
<dbReference type="STRING" id="914150.TQ33_0958"/>
<proteinExistence type="predicted"/>
<keyword evidence="3" id="KW-1185">Reference proteome</keyword>
<dbReference type="RefSeq" id="WP_046561047.1">
    <property type="nucleotide sequence ID" value="NZ_CP010975.1"/>
</dbReference>
<keyword evidence="1" id="KW-0812">Transmembrane</keyword>
<protein>
    <submittedName>
        <fullName evidence="2">Uncharacterized protein</fullName>
    </submittedName>
</protein>
<evidence type="ECO:0000256" key="1">
    <source>
        <dbReference type="SAM" id="Phobius"/>
    </source>
</evidence>
<dbReference type="AlphaFoldDB" id="A0A0F6TQ68"/>
<name>A0A0F6TQ68_9GAMM</name>
<keyword evidence="1" id="KW-0472">Membrane</keyword>
<feature type="transmembrane region" description="Helical" evidence="1">
    <location>
        <begin position="160"/>
        <end position="178"/>
    </location>
</feature>
<gene>
    <name evidence="2" type="ORF">TQ33_0958</name>
</gene>
<sequence>MSQKSNQDFEAKLLASKVMLNSAEISSTFADKFINWIVAGSGALLSVIFSTQTSLLTEQNSQLFMSSAYIYIFIVLPMTCLSKLLTSAIQGMAISATRMEAHMKNNNHIEDLDMNAFMKEVESSTLPGFKWFVARSFNKIRGGDIFSANRNIYRCAQLQTYLMVIILILAIVSIYKLLSII</sequence>
<dbReference type="EMBL" id="CP010975">
    <property type="protein sequence ID" value="AKE51922.1"/>
    <property type="molecule type" value="Genomic_DNA"/>
</dbReference>
<dbReference type="HOGENOM" id="CLU_1487166_0_0_6"/>
<accession>A0A0F6TQ68</accession>
<dbReference type="Proteomes" id="UP000034071">
    <property type="component" value="Chromosome"/>
</dbReference>
<organism evidence="2 3">
    <name type="scientific">Kangiella geojedonensis</name>
    <dbReference type="NCBI Taxonomy" id="914150"/>
    <lineage>
        <taxon>Bacteria</taxon>
        <taxon>Pseudomonadati</taxon>
        <taxon>Pseudomonadota</taxon>
        <taxon>Gammaproteobacteria</taxon>
        <taxon>Kangiellales</taxon>
        <taxon>Kangiellaceae</taxon>
        <taxon>Kangiella</taxon>
    </lineage>
</organism>